<feature type="transmembrane region" description="Helical" evidence="13">
    <location>
        <begin position="1070"/>
        <end position="1090"/>
    </location>
</feature>
<feature type="compositionally biased region" description="Basic and acidic residues" evidence="12">
    <location>
        <begin position="858"/>
        <end position="880"/>
    </location>
</feature>
<dbReference type="Gene3D" id="1.20.1560.10">
    <property type="entry name" value="ABC transporter type 1, transmembrane domain"/>
    <property type="match status" value="2"/>
</dbReference>
<keyword evidence="9 13" id="KW-1133">Transmembrane helix</keyword>
<feature type="transmembrane region" description="Helical" evidence="13">
    <location>
        <begin position="180"/>
        <end position="198"/>
    </location>
</feature>
<keyword evidence="8" id="KW-0067">ATP-binding</keyword>
<comment type="caution">
    <text evidence="16">The sequence shown here is derived from an EMBL/GenBank/DDBJ whole genome shotgun (WGS) entry which is preliminary data.</text>
</comment>
<dbReference type="PANTHER" id="PTHR24223:SF415">
    <property type="entry name" value="FI20190P1"/>
    <property type="match status" value="1"/>
</dbReference>
<dbReference type="CDD" id="cd18604">
    <property type="entry name" value="ABC_6TM_VMR1_D2_like"/>
    <property type="match status" value="1"/>
</dbReference>
<evidence type="ECO:0000313" key="16">
    <source>
        <dbReference type="EMBL" id="OAQ86047.1"/>
    </source>
</evidence>
<dbReference type="FunFam" id="1.20.1560.10:FF:000013">
    <property type="entry name" value="ABC transporter C family member 2"/>
    <property type="match status" value="1"/>
</dbReference>
<organism evidence="16 17">
    <name type="scientific">Purpureocillium lilacinum</name>
    <name type="common">Paecilomyces lilacinus</name>
    <dbReference type="NCBI Taxonomy" id="33203"/>
    <lineage>
        <taxon>Eukaryota</taxon>
        <taxon>Fungi</taxon>
        <taxon>Dikarya</taxon>
        <taxon>Ascomycota</taxon>
        <taxon>Pezizomycotina</taxon>
        <taxon>Sordariomycetes</taxon>
        <taxon>Hypocreomycetidae</taxon>
        <taxon>Hypocreales</taxon>
        <taxon>Ophiocordycipitaceae</taxon>
        <taxon>Purpureocillium</taxon>
    </lineage>
</organism>
<dbReference type="PROSITE" id="PS00211">
    <property type="entry name" value="ABC_TRANSPORTER_1"/>
    <property type="match status" value="2"/>
</dbReference>
<comment type="similarity">
    <text evidence="2">Belongs to the ABC transporter superfamily. ABCC family. Conjugate transporter (TC 3.A.1.208) subfamily.</text>
</comment>
<keyword evidence="3" id="KW-0813">Transport</keyword>
<dbReference type="InterPro" id="IPR003593">
    <property type="entry name" value="AAA+_ATPase"/>
</dbReference>
<evidence type="ECO:0000256" key="5">
    <source>
        <dbReference type="ARBA" id="ARBA00022692"/>
    </source>
</evidence>
<feature type="transmembrane region" description="Helical" evidence="13">
    <location>
        <begin position="45"/>
        <end position="62"/>
    </location>
</feature>
<dbReference type="GO" id="GO:0005524">
    <property type="term" value="F:ATP binding"/>
    <property type="evidence" value="ECO:0007669"/>
    <property type="project" value="UniProtKB-KW"/>
</dbReference>
<feature type="transmembrane region" description="Helical" evidence="13">
    <location>
        <begin position="149"/>
        <end position="168"/>
    </location>
</feature>
<evidence type="ECO:0000256" key="12">
    <source>
        <dbReference type="SAM" id="MobiDB-lite"/>
    </source>
</evidence>
<feature type="domain" description="ABC transmembrane type-1" evidence="15">
    <location>
        <begin position="971"/>
        <end position="1210"/>
    </location>
</feature>
<gene>
    <name evidence="16" type="ORF">VFPBJ_00087</name>
</gene>
<evidence type="ECO:0000313" key="17">
    <source>
        <dbReference type="Proteomes" id="UP000078240"/>
    </source>
</evidence>
<feature type="transmembrane region" description="Helical" evidence="13">
    <location>
        <begin position="478"/>
        <end position="496"/>
    </location>
</feature>
<name>A0A179H7A2_PURLI</name>
<dbReference type="CDD" id="cd03244">
    <property type="entry name" value="ABCC_MRP_domain2"/>
    <property type="match status" value="1"/>
</dbReference>
<feature type="domain" description="ABC transmembrane type-1" evidence="15">
    <location>
        <begin position="291"/>
        <end position="613"/>
    </location>
</feature>
<dbReference type="Pfam" id="PF00664">
    <property type="entry name" value="ABC_membrane"/>
    <property type="match status" value="1"/>
</dbReference>
<feature type="domain" description="ABC transporter" evidence="14">
    <location>
        <begin position="1245"/>
        <end position="1469"/>
    </location>
</feature>
<feature type="transmembrane region" description="Helical" evidence="13">
    <location>
        <begin position="550"/>
        <end position="571"/>
    </location>
</feature>
<evidence type="ECO:0000256" key="2">
    <source>
        <dbReference type="ARBA" id="ARBA00009726"/>
    </source>
</evidence>
<protein>
    <submittedName>
        <fullName evidence="16">ABC transporter</fullName>
    </submittedName>
</protein>
<dbReference type="FunFam" id="3.40.50.300:FF:002145">
    <property type="entry name" value="ABC transporter (MsbA subfamily)"/>
    <property type="match status" value="1"/>
</dbReference>
<evidence type="ECO:0000259" key="15">
    <source>
        <dbReference type="PROSITE" id="PS50929"/>
    </source>
</evidence>
<evidence type="ECO:0000256" key="9">
    <source>
        <dbReference type="ARBA" id="ARBA00022989"/>
    </source>
</evidence>
<evidence type="ECO:0000256" key="1">
    <source>
        <dbReference type="ARBA" id="ARBA00004651"/>
    </source>
</evidence>
<dbReference type="SUPFAM" id="SSF90123">
    <property type="entry name" value="ABC transporter transmembrane region"/>
    <property type="match status" value="2"/>
</dbReference>
<dbReference type="GO" id="GO:0005737">
    <property type="term" value="C:cytoplasm"/>
    <property type="evidence" value="ECO:0007669"/>
    <property type="project" value="UniProtKB-ARBA"/>
</dbReference>
<proteinExistence type="inferred from homology"/>
<evidence type="ECO:0000256" key="6">
    <source>
        <dbReference type="ARBA" id="ARBA00022737"/>
    </source>
</evidence>
<dbReference type="GO" id="GO:0016887">
    <property type="term" value="F:ATP hydrolysis activity"/>
    <property type="evidence" value="ECO:0007669"/>
    <property type="project" value="InterPro"/>
</dbReference>
<dbReference type="GO" id="GO:0140359">
    <property type="term" value="F:ABC-type transporter activity"/>
    <property type="evidence" value="ECO:0007669"/>
    <property type="project" value="InterPro"/>
</dbReference>
<evidence type="ECO:0000256" key="8">
    <source>
        <dbReference type="ARBA" id="ARBA00022840"/>
    </source>
</evidence>
<feature type="transmembrane region" description="Helical" evidence="13">
    <location>
        <begin position="94"/>
        <end position="113"/>
    </location>
</feature>
<dbReference type="InterPro" id="IPR036640">
    <property type="entry name" value="ABC1_TM_sf"/>
</dbReference>
<keyword evidence="10 13" id="KW-0472">Membrane</keyword>
<dbReference type="SUPFAM" id="SSF52540">
    <property type="entry name" value="P-loop containing nucleoside triphosphate hydrolases"/>
    <property type="match status" value="2"/>
</dbReference>
<dbReference type="Proteomes" id="UP000078240">
    <property type="component" value="Unassembled WGS sequence"/>
</dbReference>
<keyword evidence="6" id="KW-0677">Repeat</keyword>
<dbReference type="InterPro" id="IPR003439">
    <property type="entry name" value="ABC_transporter-like_ATP-bd"/>
</dbReference>
<keyword evidence="4" id="KW-1003">Cell membrane</keyword>
<comment type="subcellular location">
    <subcellularLocation>
        <location evidence="1">Cell membrane</location>
        <topology evidence="1">Multi-pass membrane protein</topology>
    </subcellularLocation>
</comment>
<dbReference type="Pfam" id="PF00005">
    <property type="entry name" value="ABC_tran"/>
    <property type="match status" value="2"/>
</dbReference>
<evidence type="ECO:0000256" key="4">
    <source>
        <dbReference type="ARBA" id="ARBA00022475"/>
    </source>
</evidence>
<evidence type="ECO:0000256" key="10">
    <source>
        <dbReference type="ARBA" id="ARBA00023136"/>
    </source>
</evidence>
<dbReference type="InterPro" id="IPR017871">
    <property type="entry name" value="ABC_transporter-like_CS"/>
</dbReference>
<dbReference type="InterPro" id="IPR050173">
    <property type="entry name" value="ABC_transporter_C-like"/>
</dbReference>
<accession>A0A179H7A2</accession>
<keyword evidence="7" id="KW-0547">Nucleotide-binding</keyword>
<evidence type="ECO:0000256" key="13">
    <source>
        <dbReference type="SAM" id="Phobius"/>
    </source>
</evidence>
<dbReference type="EMBL" id="LSBH01000001">
    <property type="protein sequence ID" value="OAQ86047.1"/>
    <property type="molecule type" value="Genomic_DNA"/>
</dbReference>
<evidence type="ECO:0000256" key="11">
    <source>
        <dbReference type="ARBA" id="ARBA00023180"/>
    </source>
</evidence>
<dbReference type="InterPro" id="IPR027417">
    <property type="entry name" value="P-loop_NTPase"/>
</dbReference>
<dbReference type="InterPro" id="IPR011527">
    <property type="entry name" value="ABC1_TM_dom"/>
</dbReference>
<evidence type="ECO:0000256" key="7">
    <source>
        <dbReference type="ARBA" id="ARBA00022741"/>
    </source>
</evidence>
<keyword evidence="5 13" id="KW-0812">Transmembrane</keyword>
<feature type="transmembrane region" description="Helical" evidence="13">
    <location>
        <begin position="119"/>
        <end position="137"/>
    </location>
</feature>
<feature type="region of interest" description="Disordered" evidence="12">
    <location>
        <begin position="858"/>
        <end position="899"/>
    </location>
</feature>
<dbReference type="Gene3D" id="3.40.50.300">
    <property type="entry name" value="P-loop containing nucleotide triphosphate hydrolases"/>
    <property type="match status" value="2"/>
</dbReference>
<evidence type="ECO:0000259" key="14">
    <source>
        <dbReference type="PROSITE" id="PS50893"/>
    </source>
</evidence>
<sequence length="1469" mass="163210">MSVFDSLRRGMVYIGTSLAVPDQVSWLNNVQVVPAATLSNTDKQVLYALTALSIVTFTLYVFRNKILSLLPRWLQPFAQEIGPGPAKRKSWTHWTLILGLLALAGLALSIVPACLNPKQLIAILEVVPWLGATLLTAFDRPTHTPRILLLHYTFIVAAGLATYAVQFLDHAVEALDTYRVARIAIAIAAVLSIVNMPIRNPAWENEDIGNPNLPPSHDVRSPEDNLTLFRFWAMTWVFPLARICRHKEITEEQVWQLPFEFQHTRLYMAFRELKGNLIPCLIEANGLDLSIATLLAIVEKVAEVSNIRLTSKLYASLDRQRPDEAYFWCLVMLSLDFGRQLCKTTSSWYSRKAYERSRGETFIGLFRKLLTRAVPGSDVTEKGPAEDNVLSTGTAQPANKFQRIFSKCAGGKKQVKPPKDAPSQPASNAKVVNLVRGDTYEISQRFWDLPKLVSQPIKVGVTIYFLVDIMGWPSTLGFGLMALVLTVNSLLVRELVKMERQRTAHSDKRAQAVAHFVEASRPLKLNGWTASWSDRIFRFRLREMLKRLQMARVTALISTINVAGGTSYPLASICLYTVVLRQSLPNGVIWPALQLFSQLESSVKEAFDLIAAYWKAIIPVERVNKYLDEPDRDDTGMKSSFTMDIKFQDASFSWPSTQHTVLHKLNLRFSEGLTIIRGKVGSGKSSLLLATLNEMELHEGDMLRPDEPIGYAQQLPWLQNKTIRENILFHQKFDPVRYRQVINACALAPDLQVFTDGDQTKLEEGGVGLSGGQKARVALARAVYSPSRILLLDDPLAPLDHDTASNIVRRFLQGPLAEGRIIVMVTHRDDLVLRIADKVIDMDDGRAKVLSNEEIRLELEHPIHTPDSHSAHEDSEHEHDEADDAVSGLKDAPEEPAETGSVPLSVYLGYMKAGGWNMWVLLAVFYGLSRTSDIGRARLLEAWGNATASQAAGSVEGPWGLPNPAIRPDIWIYILAGLSAAQTTTYAVAQLLLAKISIDAAQNLFRVAIERISKATFRYHDVTPTGQLKNRLIADMGMVDGGILAPLEAFVFNLIALVLSMIAIMLQQPILLAILAAVAILFVYFFRYYVPVSRCLRRMEMRYLTPIIANIGVMQDGLVTIRALRAEEHFQDRHLDAVDDFQKQDHFFWSMAFWLDFRLSMSSASTRAVLVAFMVWRGTPASAVGFVLTQSSIAMAAVQQLCEKFAQLQLDAVSLERVNMLNRIPEEPSGDDTPPDDWPRPCDAVRFEDVSFRYADGLPDVLYKVAFEIPGGSTCAVLGRTGSGKSTIANALLATETASNGAIKIGSIDLAKVNRTELRKRVTFVQQDPTLFPGTLHDNLDPEGKFSDEACLNAIHRVLGPDWGLDSTIDAGGKNLSQGQRQLVSIGRAVLRRSGLVILDEATASIDRATAALVQRILRDELADSTVITIAHRLEAVEDADWCLRLDKGQVVECGPAKGLRGSDDEDEQ</sequence>
<evidence type="ECO:0000256" key="3">
    <source>
        <dbReference type="ARBA" id="ARBA00022448"/>
    </source>
</evidence>
<feature type="transmembrane region" description="Helical" evidence="13">
    <location>
        <begin position="1043"/>
        <end position="1064"/>
    </location>
</feature>
<dbReference type="GO" id="GO:0005886">
    <property type="term" value="C:plasma membrane"/>
    <property type="evidence" value="ECO:0007669"/>
    <property type="project" value="UniProtKB-SubCell"/>
</dbReference>
<feature type="domain" description="ABC transporter" evidence="14">
    <location>
        <begin position="645"/>
        <end position="869"/>
    </location>
</feature>
<reference evidence="16 17" key="1">
    <citation type="submission" date="2016-01" db="EMBL/GenBank/DDBJ databases">
        <title>Biosynthesis of antibiotic leucinostatins and their inhibition on Phytophthora in bio-control Purpureocillium lilacinum.</title>
        <authorList>
            <person name="Wang G."/>
            <person name="Liu Z."/>
            <person name="Lin R."/>
            <person name="Li E."/>
            <person name="Mao Z."/>
            <person name="Ling J."/>
            <person name="Yin W."/>
            <person name="Xie B."/>
        </authorList>
    </citation>
    <scope>NUCLEOTIDE SEQUENCE [LARGE SCALE GENOMIC DNA]</scope>
    <source>
        <strain evidence="16">PLBJ-1</strain>
    </source>
</reference>
<dbReference type="PROSITE" id="PS50893">
    <property type="entry name" value="ABC_TRANSPORTER_2"/>
    <property type="match status" value="2"/>
</dbReference>
<dbReference type="PANTHER" id="PTHR24223">
    <property type="entry name" value="ATP-BINDING CASSETTE SUB-FAMILY C"/>
    <property type="match status" value="1"/>
</dbReference>
<keyword evidence="11" id="KW-0325">Glycoprotein</keyword>
<dbReference type="PROSITE" id="PS50929">
    <property type="entry name" value="ABC_TM1F"/>
    <property type="match status" value="2"/>
</dbReference>
<dbReference type="SMART" id="SM00382">
    <property type="entry name" value="AAA"/>
    <property type="match status" value="2"/>
</dbReference>